<dbReference type="EMBL" id="JACHCB010000001">
    <property type="protein sequence ID" value="MBB6107693.1"/>
    <property type="molecule type" value="Genomic_DNA"/>
</dbReference>
<comment type="caution">
    <text evidence="1">The sequence shown here is derived from an EMBL/GenBank/DDBJ whole genome shotgun (WGS) entry which is preliminary data.</text>
</comment>
<reference evidence="1 2" key="1">
    <citation type="submission" date="2020-08" db="EMBL/GenBank/DDBJ databases">
        <title>Genomic Encyclopedia of Type Strains, Phase IV (KMG-V): Genome sequencing to study the core and pangenomes of soil and plant-associated prokaryotes.</title>
        <authorList>
            <person name="Whitman W."/>
        </authorList>
    </citation>
    <scope>NUCLEOTIDE SEQUENCE [LARGE SCALE GENOMIC DNA]</scope>
    <source>
        <strain evidence="1 2">ANJLi2</strain>
    </source>
</reference>
<gene>
    <name evidence="1" type="ORF">HDF23_000423</name>
</gene>
<organism evidence="1 2">
    <name type="scientific">Mucilaginibacter lappiensis</name>
    <dbReference type="NCBI Taxonomy" id="354630"/>
    <lineage>
        <taxon>Bacteria</taxon>
        <taxon>Pseudomonadati</taxon>
        <taxon>Bacteroidota</taxon>
        <taxon>Sphingobacteriia</taxon>
        <taxon>Sphingobacteriales</taxon>
        <taxon>Sphingobacteriaceae</taxon>
        <taxon>Mucilaginibacter</taxon>
    </lineage>
</organism>
<keyword evidence="2" id="KW-1185">Reference proteome</keyword>
<dbReference type="RefSeq" id="WP_076369843.1">
    <property type="nucleotide sequence ID" value="NZ_FTMG01000001.1"/>
</dbReference>
<accession>A0ABR6PD55</accession>
<evidence type="ECO:0000313" key="2">
    <source>
        <dbReference type="Proteomes" id="UP000541583"/>
    </source>
</evidence>
<proteinExistence type="predicted"/>
<dbReference type="Proteomes" id="UP000541583">
    <property type="component" value="Unassembled WGS sequence"/>
</dbReference>
<name>A0ABR6PD55_9SPHI</name>
<sequence length="144" mass="17217">MRWLCFEVHKIDWTYKKEIDINIVWSHAYYLWKQGFKYDMTKEEIEQNELANEQFRIISPEMELLQKYYAPGIPTDYDAKYTATDFLDYLSDKVNGRIKLNKQGLGKALKKLGFVQHAVRGYGSYTYPVKIYYIKYNDPTTLLQ</sequence>
<evidence type="ECO:0000313" key="1">
    <source>
        <dbReference type="EMBL" id="MBB6107693.1"/>
    </source>
</evidence>
<protein>
    <submittedName>
        <fullName evidence="1">Uncharacterized protein</fullName>
    </submittedName>
</protein>